<protein>
    <submittedName>
        <fullName evidence="1">Uncharacterized protein</fullName>
    </submittedName>
</protein>
<evidence type="ECO:0000313" key="1">
    <source>
        <dbReference type="EMBL" id="JAD41012.1"/>
    </source>
</evidence>
<reference evidence="1" key="1">
    <citation type="submission" date="2014-09" db="EMBL/GenBank/DDBJ databases">
        <authorList>
            <person name="Magalhaes I.L.F."/>
            <person name="Oliveira U."/>
            <person name="Santos F.R."/>
            <person name="Vidigal T.H.D.A."/>
            <person name="Brescovit A.D."/>
            <person name="Santos A.J."/>
        </authorList>
    </citation>
    <scope>NUCLEOTIDE SEQUENCE</scope>
    <source>
        <tissue evidence="1">Shoot tissue taken approximately 20 cm above the soil surface</tissue>
    </source>
</reference>
<proteinExistence type="predicted"/>
<accession>A0A0A9A1T9</accession>
<dbReference type="EMBL" id="GBRH01256883">
    <property type="protein sequence ID" value="JAD41012.1"/>
    <property type="molecule type" value="Transcribed_RNA"/>
</dbReference>
<name>A0A0A9A1T9_ARUDO</name>
<organism evidence="1">
    <name type="scientific">Arundo donax</name>
    <name type="common">Giant reed</name>
    <name type="synonym">Donax arundinaceus</name>
    <dbReference type="NCBI Taxonomy" id="35708"/>
    <lineage>
        <taxon>Eukaryota</taxon>
        <taxon>Viridiplantae</taxon>
        <taxon>Streptophyta</taxon>
        <taxon>Embryophyta</taxon>
        <taxon>Tracheophyta</taxon>
        <taxon>Spermatophyta</taxon>
        <taxon>Magnoliopsida</taxon>
        <taxon>Liliopsida</taxon>
        <taxon>Poales</taxon>
        <taxon>Poaceae</taxon>
        <taxon>PACMAD clade</taxon>
        <taxon>Arundinoideae</taxon>
        <taxon>Arundineae</taxon>
        <taxon>Arundo</taxon>
    </lineage>
</organism>
<dbReference type="AlphaFoldDB" id="A0A0A9A1T9"/>
<sequence length="50" mass="5767">MQVHKNKTSSQKGHQTSNFRIGHKQKKIIMYQAVEVTFVSLKAELKVLIL</sequence>
<reference evidence="1" key="2">
    <citation type="journal article" date="2015" name="Data Brief">
        <title>Shoot transcriptome of the giant reed, Arundo donax.</title>
        <authorList>
            <person name="Barrero R.A."/>
            <person name="Guerrero F.D."/>
            <person name="Moolhuijzen P."/>
            <person name="Goolsby J.A."/>
            <person name="Tidwell J."/>
            <person name="Bellgard S.E."/>
            <person name="Bellgard M.I."/>
        </authorList>
    </citation>
    <scope>NUCLEOTIDE SEQUENCE</scope>
    <source>
        <tissue evidence="1">Shoot tissue taken approximately 20 cm above the soil surface</tissue>
    </source>
</reference>